<sequence length="134" mass="15430">MNWTIDQLENEQQQHTLVIQDEGFDAFKSAVVQCADKAFSMFNDTVLDSSMFCLFEWKAEEASLTIVVTDETKTQEGKHRVTVVLPAFRGELSEDFLEDLQAFIRDYLTTCLPFLQYSLIAAFSLDDRSRIKML</sequence>
<accession>A0ABV7H767</accession>
<gene>
    <name evidence="1" type="ORF">ACFOEK_01825</name>
</gene>
<comment type="caution">
    <text evidence="1">The sequence shown here is derived from an EMBL/GenBank/DDBJ whole genome shotgun (WGS) entry which is preliminary data.</text>
</comment>
<keyword evidence="2" id="KW-1185">Reference proteome</keyword>
<name>A0ABV7H767_9GAMM</name>
<evidence type="ECO:0000313" key="2">
    <source>
        <dbReference type="Proteomes" id="UP001595476"/>
    </source>
</evidence>
<protein>
    <submittedName>
        <fullName evidence="1">Uncharacterized protein</fullName>
    </submittedName>
</protein>
<proteinExistence type="predicted"/>
<evidence type="ECO:0000313" key="1">
    <source>
        <dbReference type="EMBL" id="MFC3149759.1"/>
    </source>
</evidence>
<organism evidence="1 2">
    <name type="scientific">Litoribrevibacter euphylliae</name>
    <dbReference type="NCBI Taxonomy" id="1834034"/>
    <lineage>
        <taxon>Bacteria</taxon>
        <taxon>Pseudomonadati</taxon>
        <taxon>Pseudomonadota</taxon>
        <taxon>Gammaproteobacteria</taxon>
        <taxon>Oceanospirillales</taxon>
        <taxon>Oceanospirillaceae</taxon>
        <taxon>Litoribrevibacter</taxon>
    </lineage>
</organism>
<dbReference type="EMBL" id="JBHRSZ010000002">
    <property type="protein sequence ID" value="MFC3149759.1"/>
    <property type="molecule type" value="Genomic_DNA"/>
</dbReference>
<dbReference type="Proteomes" id="UP001595476">
    <property type="component" value="Unassembled WGS sequence"/>
</dbReference>
<dbReference type="RefSeq" id="WP_386715304.1">
    <property type="nucleotide sequence ID" value="NZ_JBHRSZ010000002.1"/>
</dbReference>
<reference evidence="2" key="1">
    <citation type="journal article" date="2019" name="Int. J. Syst. Evol. Microbiol.">
        <title>The Global Catalogue of Microorganisms (GCM) 10K type strain sequencing project: providing services to taxonomists for standard genome sequencing and annotation.</title>
        <authorList>
            <consortium name="The Broad Institute Genomics Platform"/>
            <consortium name="The Broad Institute Genome Sequencing Center for Infectious Disease"/>
            <person name="Wu L."/>
            <person name="Ma J."/>
        </authorList>
    </citation>
    <scope>NUCLEOTIDE SEQUENCE [LARGE SCALE GENOMIC DNA]</scope>
    <source>
        <strain evidence="2">KCTC 52438</strain>
    </source>
</reference>